<dbReference type="AlphaFoldDB" id="A0A5M3WHY4"/>
<gene>
    <name evidence="2" type="primary">yhaZ</name>
    <name evidence="2" type="ORF">Amac_015250</name>
</gene>
<keyword evidence="3" id="KW-1185">Reference proteome</keyword>
<sequence>MWQRVAVAQPLKELINAGSVGVLADGIAAVWAPFARAAFVRSALAGLAGLELKDRVRHVARALHEALPLPFPDAAKVLRESAGQVRLDLWSGWPATEHVGTHGVEHLDESMATLAVLTPHSTGEFAVRPLLERHQMDALKIMYRWADSPNEHLRRLASEGTRPRLPWGSRVRWLMEPGPAIPILDALRDDPSEYVRRSVANHVNDIAKDHPETAIDLLGRWRDQGGSHVERVLRHASRGLIKAGHPRALTLMGALPGSGTVNDLTLAEDQVAIGDHLRFTVTLTADHPGPLVLKYAIRRDASHRVYHLAERPTAKPGQPITVTKSHSFRPVTTRNEPPGPRTLEIIINGAVRATAPFLLKSTTPA</sequence>
<dbReference type="SUPFAM" id="SSF48371">
    <property type="entry name" value="ARM repeat"/>
    <property type="match status" value="1"/>
</dbReference>
<reference evidence="2 3" key="1">
    <citation type="submission" date="2019-10" db="EMBL/GenBank/DDBJ databases">
        <title>Whole genome shotgun sequence of Acrocarpospora macrocephala NBRC 16266.</title>
        <authorList>
            <person name="Ichikawa N."/>
            <person name="Kimura A."/>
            <person name="Kitahashi Y."/>
            <person name="Komaki H."/>
            <person name="Oguchi A."/>
        </authorList>
    </citation>
    <scope>NUCLEOTIDE SEQUENCE [LARGE SCALE GENOMIC DNA]</scope>
    <source>
        <strain evidence="2 3">NBRC 16266</strain>
    </source>
</reference>
<proteinExistence type="predicted"/>
<name>A0A5M3WHY4_9ACTN</name>
<feature type="compositionally biased region" description="Polar residues" evidence="1">
    <location>
        <begin position="320"/>
        <end position="335"/>
    </location>
</feature>
<comment type="caution">
    <text evidence="2">The sequence shown here is derived from an EMBL/GenBank/DDBJ whole genome shotgun (WGS) entry which is preliminary data.</text>
</comment>
<protein>
    <recommendedName>
        <fullName evidence="4">DNA alkylation repair protein</fullName>
    </recommendedName>
</protein>
<evidence type="ECO:0000313" key="2">
    <source>
        <dbReference type="EMBL" id="GES07930.1"/>
    </source>
</evidence>
<feature type="region of interest" description="Disordered" evidence="1">
    <location>
        <begin position="313"/>
        <end position="340"/>
    </location>
</feature>
<dbReference type="EMBL" id="BLAE01000008">
    <property type="protein sequence ID" value="GES07930.1"/>
    <property type="molecule type" value="Genomic_DNA"/>
</dbReference>
<dbReference type="Proteomes" id="UP000331127">
    <property type="component" value="Unassembled WGS sequence"/>
</dbReference>
<dbReference type="InterPro" id="IPR016024">
    <property type="entry name" value="ARM-type_fold"/>
</dbReference>
<evidence type="ECO:0000313" key="3">
    <source>
        <dbReference type="Proteomes" id="UP000331127"/>
    </source>
</evidence>
<dbReference type="Gene3D" id="1.25.40.290">
    <property type="entry name" value="ARM repeat domains"/>
    <property type="match status" value="1"/>
</dbReference>
<evidence type="ECO:0000256" key="1">
    <source>
        <dbReference type="SAM" id="MobiDB-lite"/>
    </source>
</evidence>
<accession>A0A5M3WHY4</accession>
<evidence type="ECO:0008006" key="4">
    <source>
        <dbReference type="Google" id="ProtNLM"/>
    </source>
</evidence>
<organism evidence="2 3">
    <name type="scientific">Acrocarpospora macrocephala</name>
    <dbReference type="NCBI Taxonomy" id="150177"/>
    <lineage>
        <taxon>Bacteria</taxon>
        <taxon>Bacillati</taxon>
        <taxon>Actinomycetota</taxon>
        <taxon>Actinomycetes</taxon>
        <taxon>Streptosporangiales</taxon>
        <taxon>Streptosporangiaceae</taxon>
        <taxon>Acrocarpospora</taxon>
    </lineage>
</organism>